<keyword evidence="4" id="KW-0413">Isomerase</keyword>
<dbReference type="GO" id="GO:0008909">
    <property type="term" value="F:isochorismate synthase activity"/>
    <property type="evidence" value="ECO:0007669"/>
    <property type="project" value="UniProtKB-EC"/>
</dbReference>
<dbReference type="RefSeq" id="WP_090611455.1">
    <property type="nucleotide sequence ID" value="NZ_CP067126.1"/>
</dbReference>
<dbReference type="OrthoDB" id="9806579at2"/>
<comment type="catalytic activity">
    <reaction evidence="1">
        <text>chorismate = isochorismate</text>
        <dbReference type="Rhea" id="RHEA:18985"/>
        <dbReference type="ChEBI" id="CHEBI:29748"/>
        <dbReference type="ChEBI" id="CHEBI:29780"/>
        <dbReference type="EC" id="5.4.4.2"/>
    </reaction>
</comment>
<feature type="domain" description="Chorismate-utilising enzyme C-terminal" evidence="6">
    <location>
        <begin position="128"/>
        <end position="372"/>
    </location>
</feature>
<dbReference type="InterPro" id="IPR004561">
    <property type="entry name" value="IsoChor_synthase"/>
</dbReference>
<dbReference type="NCBIfam" id="TIGR00543">
    <property type="entry name" value="isochor_syn"/>
    <property type="match status" value="1"/>
</dbReference>
<dbReference type="AlphaFoldDB" id="A0A1H8HJU7"/>
<organism evidence="7 8">
    <name type="scientific">Paracoccus alcaliphilus</name>
    <dbReference type="NCBI Taxonomy" id="34002"/>
    <lineage>
        <taxon>Bacteria</taxon>
        <taxon>Pseudomonadati</taxon>
        <taxon>Pseudomonadota</taxon>
        <taxon>Alphaproteobacteria</taxon>
        <taxon>Rhodobacterales</taxon>
        <taxon>Paracoccaceae</taxon>
        <taxon>Paracoccus</taxon>
    </lineage>
</organism>
<dbReference type="EC" id="5.4.4.2" evidence="3"/>
<evidence type="ECO:0000256" key="4">
    <source>
        <dbReference type="ARBA" id="ARBA00023235"/>
    </source>
</evidence>
<dbReference type="EMBL" id="FODE01000009">
    <property type="protein sequence ID" value="SEN56334.1"/>
    <property type="molecule type" value="Genomic_DNA"/>
</dbReference>
<keyword evidence="8" id="KW-1185">Reference proteome</keyword>
<dbReference type="PANTHER" id="PTHR42839">
    <property type="entry name" value="ISOCHORISMATE SYNTHASE ENTC"/>
    <property type="match status" value="1"/>
</dbReference>
<dbReference type="PANTHER" id="PTHR42839:SF2">
    <property type="entry name" value="ISOCHORISMATE SYNTHASE ENTC"/>
    <property type="match status" value="1"/>
</dbReference>
<dbReference type="Proteomes" id="UP000199054">
    <property type="component" value="Unassembled WGS sequence"/>
</dbReference>
<accession>A0A1H8HJU7</accession>
<evidence type="ECO:0000313" key="7">
    <source>
        <dbReference type="EMBL" id="SEN56334.1"/>
    </source>
</evidence>
<evidence type="ECO:0000256" key="5">
    <source>
        <dbReference type="ARBA" id="ARBA00041564"/>
    </source>
</evidence>
<evidence type="ECO:0000259" key="6">
    <source>
        <dbReference type="Pfam" id="PF00425"/>
    </source>
</evidence>
<gene>
    <name evidence="7" type="ORF">SAMN04489859_1009115</name>
</gene>
<reference evidence="7 8" key="1">
    <citation type="submission" date="2016-10" db="EMBL/GenBank/DDBJ databases">
        <authorList>
            <person name="de Groot N.N."/>
        </authorList>
    </citation>
    <scope>NUCLEOTIDE SEQUENCE [LARGE SCALE GENOMIC DNA]</scope>
    <source>
        <strain evidence="7 8">DSM 8512</strain>
    </source>
</reference>
<name>A0A1H8HJU7_9RHOB</name>
<evidence type="ECO:0000256" key="1">
    <source>
        <dbReference type="ARBA" id="ARBA00000799"/>
    </source>
</evidence>
<dbReference type="SUPFAM" id="SSF56322">
    <property type="entry name" value="ADC synthase"/>
    <property type="match status" value="1"/>
</dbReference>
<dbReference type="InterPro" id="IPR015890">
    <property type="entry name" value="Chorismate_C"/>
</dbReference>
<dbReference type="GO" id="GO:0009697">
    <property type="term" value="P:salicylic acid biosynthetic process"/>
    <property type="evidence" value="ECO:0007669"/>
    <property type="project" value="TreeGrafter"/>
</dbReference>
<proteinExistence type="inferred from homology"/>
<dbReference type="Pfam" id="PF00425">
    <property type="entry name" value="Chorismate_bind"/>
    <property type="match status" value="1"/>
</dbReference>
<comment type="similarity">
    <text evidence="2">Belongs to the isochorismate synthase family.</text>
</comment>
<sequence>MNIRTIDTEGDIHPAQEGCLFSFDGPYGALRGIGAAQPIPRGRGDTLESRLAGLAGMIGGALPFSDQDEDCLWRADSVLTSQALPIASQMAAALLPKVRSMQPEPPVGDFARAVAHALRIMGDSAGQDQALTKVVLSRTLALTTDRPIPADLVMARLAQDRTVTTFATRLPDQPGQDGPRLLIGATPELLLRKSAAQIVSHPLAGSAPRSADPVRDRAAANGLLQSDKDRREHALVVEYILDVLAPFCADLGCPEGTTLTHTGSMWHLGTRIQGRLHDESLPSILLASRLHPTPAICGLPVRRAADLIHQLEPVPRGFYAGATGWNDAQGDGAWFVTIRCAEICGTTARLHAGAGIVPGSDPMAEAAETGAKFGALLDALGLPRAAGMTGIHTAS</sequence>
<dbReference type="STRING" id="34002.SAMN04489859_1009115"/>
<evidence type="ECO:0000256" key="3">
    <source>
        <dbReference type="ARBA" id="ARBA00012824"/>
    </source>
</evidence>
<protein>
    <recommendedName>
        <fullName evidence="3">isochorismate synthase</fullName>
        <ecNumber evidence="3">5.4.4.2</ecNumber>
    </recommendedName>
    <alternativeName>
        <fullName evidence="5">Isochorismate mutase</fullName>
    </alternativeName>
</protein>
<evidence type="ECO:0000313" key="8">
    <source>
        <dbReference type="Proteomes" id="UP000199054"/>
    </source>
</evidence>
<evidence type="ECO:0000256" key="2">
    <source>
        <dbReference type="ARBA" id="ARBA00005297"/>
    </source>
</evidence>
<dbReference type="Gene3D" id="3.60.120.10">
    <property type="entry name" value="Anthranilate synthase"/>
    <property type="match status" value="1"/>
</dbReference>
<dbReference type="InterPro" id="IPR005801">
    <property type="entry name" value="ADC_synthase"/>
</dbReference>